<gene>
    <name evidence="1" type="ORF">B0F87_101393</name>
</gene>
<reference evidence="1 2" key="1">
    <citation type="submission" date="2018-02" db="EMBL/GenBank/DDBJ databases">
        <title>Subsurface microbial communities from deep shales in Ohio and West Virginia, USA.</title>
        <authorList>
            <person name="Wrighton K."/>
        </authorList>
    </citation>
    <scope>NUCLEOTIDE SEQUENCE [LARGE SCALE GENOMIC DNA]</scope>
    <source>
        <strain evidence="1 2">OWC-DMM</strain>
    </source>
</reference>
<dbReference type="AlphaFoldDB" id="A0A2S6HKW3"/>
<name>A0A2S6HKW3_9GAMM</name>
<dbReference type="EMBL" id="PTIZ01000001">
    <property type="protein sequence ID" value="PPK78011.1"/>
    <property type="molecule type" value="Genomic_DNA"/>
</dbReference>
<evidence type="ECO:0000313" key="2">
    <source>
        <dbReference type="Proteomes" id="UP000240010"/>
    </source>
</evidence>
<dbReference type="RefSeq" id="WP_146086188.1">
    <property type="nucleotide sequence ID" value="NZ_PTIZ01000001.1"/>
</dbReference>
<organism evidence="1 2">
    <name type="scientific">Methylobacter tundripaludum</name>
    <dbReference type="NCBI Taxonomy" id="173365"/>
    <lineage>
        <taxon>Bacteria</taxon>
        <taxon>Pseudomonadati</taxon>
        <taxon>Pseudomonadota</taxon>
        <taxon>Gammaproteobacteria</taxon>
        <taxon>Methylococcales</taxon>
        <taxon>Methylococcaceae</taxon>
        <taxon>Methylobacter</taxon>
    </lineage>
</organism>
<comment type="caution">
    <text evidence="1">The sequence shown here is derived from an EMBL/GenBank/DDBJ whole genome shotgun (WGS) entry which is preliminary data.</text>
</comment>
<accession>A0A2S6HKW3</accession>
<sequence>MQLLYALPLLKGLELAILPLCAVSSPDRIFLSYGNGITQLTHSALLMIKIWPDKSLSLKRVTPLPLSLQQAKILPPVLKAIEHLG</sequence>
<protein>
    <submittedName>
        <fullName evidence="1">Uncharacterized protein</fullName>
    </submittedName>
</protein>
<dbReference type="Proteomes" id="UP000240010">
    <property type="component" value="Unassembled WGS sequence"/>
</dbReference>
<proteinExistence type="predicted"/>
<evidence type="ECO:0000313" key="1">
    <source>
        <dbReference type="EMBL" id="PPK78011.1"/>
    </source>
</evidence>